<evidence type="ECO:0000313" key="9">
    <source>
        <dbReference type="EMBL" id="QGQ98678.1"/>
    </source>
</evidence>
<dbReference type="InterPro" id="IPR035906">
    <property type="entry name" value="MetI-like_sf"/>
</dbReference>
<protein>
    <submittedName>
        <fullName evidence="9">Sugar ABC transporter permease</fullName>
    </submittedName>
</protein>
<keyword evidence="5 7" id="KW-1133">Transmembrane helix</keyword>
<feature type="transmembrane region" description="Helical" evidence="7">
    <location>
        <begin position="122"/>
        <end position="143"/>
    </location>
</feature>
<comment type="subcellular location">
    <subcellularLocation>
        <location evidence="1 7">Cell membrane</location>
        <topology evidence="1 7">Multi-pass membrane protein</topology>
    </subcellularLocation>
</comment>
<evidence type="ECO:0000256" key="7">
    <source>
        <dbReference type="RuleBase" id="RU363032"/>
    </source>
</evidence>
<comment type="similarity">
    <text evidence="7">Belongs to the binding-protein-dependent transport system permease family.</text>
</comment>
<dbReference type="Gene3D" id="1.10.3720.10">
    <property type="entry name" value="MetI-like"/>
    <property type="match status" value="1"/>
</dbReference>
<keyword evidence="4 7" id="KW-0812">Transmembrane</keyword>
<evidence type="ECO:0000256" key="4">
    <source>
        <dbReference type="ARBA" id="ARBA00022692"/>
    </source>
</evidence>
<feature type="transmembrane region" description="Helical" evidence="7">
    <location>
        <begin position="88"/>
        <end position="110"/>
    </location>
</feature>
<evidence type="ECO:0000313" key="10">
    <source>
        <dbReference type="Proteomes" id="UP000426246"/>
    </source>
</evidence>
<dbReference type="PANTHER" id="PTHR43005:SF1">
    <property type="entry name" value="SPERMIDINE_PUTRESCINE TRANSPORT SYSTEM PERMEASE PROTEIN"/>
    <property type="match status" value="1"/>
</dbReference>
<gene>
    <name evidence="9" type="ORF">EHS13_29240</name>
</gene>
<evidence type="ECO:0000256" key="5">
    <source>
        <dbReference type="ARBA" id="ARBA00022989"/>
    </source>
</evidence>
<feature type="transmembrane region" description="Helical" evidence="7">
    <location>
        <begin position="174"/>
        <end position="199"/>
    </location>
</feature>
<dbReference type="EMBL" id="CP034235">
    <property type="protein sequence ID" value="QGQ98678.1"/>
    <property type="molecule type" value="Genomic_DNA"/>
</dbReference>
<dbReference type="Proteomes" id="UP000426246">
    <property type="component" value="Chromosome"/>
</dbReference>
<reference evidence="10" key="1">
    <citation type="submission" date="2018-11" db="EMBL/GenBank/DDBJ databases">
        <title>Complete genome sequence of Paenibacillus sp. ML311-T8.</title>
        <authorList>
            <person name="Nam Y.-D."/>
            <person name="Kang J."/>
            <person name="Chung W.-H."/>
            <person name="Park Y.S."/>
        </authorList>
    </citation>
    <scope>NUCLEOTIDE SEQUENCE [LARGE SCALE GENOMIC DNA]</scope>
    <source>
        <strain evidence="10">ML311-T8</strain>
    </source>
</reference>
<dbReference type="AlphaFoldDB" id="A0A6B8RU23"/>
<evidence type="ECO:0000256" key="6">
    <source>
        <dbReference type="ARBA" id="ARBA00023136"/>
    </source>
</evidence>
<dbReference type="InterPro" id="IPR000515">
    <property type="entry name" value="MetI-like"/>
</dbReference>
<dbReference type="GO" id="GO:0055085">
    <property type="term" value="P:transmembrane transport"/>
    <property type="evidence" value="ECO:0007669"/>
    <property type="project" value="InterPro"/>
</dbReference>
<keyword evidence="2 7" id="KW-0813">Transport</keyword>
<dbReference type="SUPFAM" id="SSF161098">
    <property type="entry name" value="MetI-like"/>
    <property type="match status" value="1"/>
</dbReference>
<evidence type="ECO:0000259" key="8">
    <source>
        <dbReference type="PROSITE" id="PS50928"/>
    </source>
</evidence>
<feature type="transmembrane region" description="Helical" evidence="7">
    <location>
        <begin position="25"/>
        <end position="48"/>
    </location>
</feature>
<evidence type="ECO:0000256" key="3">
    <source>
        <dbReference type="ARBA" id="ARBA00022475"/>
    </source>
</evidence>
<proteinExistence type="inferred from homology"/>
<dbReference type="OrthoDB" id="9809173at2"/>
<dbReference type="PANTHER" id="PTHR43005">
    <property type="entry name" value="BLR7065 PROTEIN"/>
    <property type="match status" value="1"/>
</dbReference>
<dbReference type="CDD" id="cd06261">
    <property type="entry name" value="TM_PBP2"/>
    <property type="match status" value="1"/>
</dbReference>
<keyword evidence="3" id="KW-1003">Cell membrane</keyword>
<sequence>MNPTADIKPKAFVKARSKLHYKTSITGILFLIPALVMIAYTIFIPTVWNFMLSFQKWDGFKIYKWIGLKNYKDVMADETTRISLYHSVYIAVLSTVVAVIIGVMLAAFIYRLGKKEGAVYRLILFMPSMLPLAIIGLLFSFMFSPEMGLINQFLRLIGAGALATAWLENSHTVLLSIIAVGIWRIAGLTMMLCFAAMQSIPISLFESSKLDGATYFKQWIHIVLPLIKPIIQLSVIFTLVLQFKTYDLVFVMTGGGPGSISKTIPLHMIDTAFTFNEFGASAAMGFLLTIIVMLFIVVFNRILKGEQYEY</sequence>
<dbReference type="RefSeq" id="WP_155703787.1">
    <property type="nucleotide sequence ID" value="NZ_CP034235.1"/>
</dbReference>
<feature type="transmembrane region" description="Helical" evidence="7">
    <location>
        <begin position="281"/>
        <end position="303"/>
    </location>
</feature>
<name>A0A6B8RU23_9BACL</name>
<keyword evidence="10" id="KW-1185">Reference proteome</keyword>
<dbReference type="Pfam" id="PF00528">
    <property type="entry name" value="BPD_transp_1"/>
    <property type="match status" value="1"/>
</dbReference>
<evidence type="ECO:0000256" key="1">
    <source>
        <dbReference type="ARBA" id="ARBA00004651"/>
    </source>
</evidence>
<accession>A0A6B8RU23</accession>
<feature type="transmembrane region" description="Helical" evidence="7">
    <location>
        <begin position="219"/>
        <end position="241"/>
    </location>
</feature>
<evidence type="ECO:0000256" key="2">
    <source>
        <dbReference type="ARBA" id="ARBA00022448"/>
    </source>
</evidence>
<feature type="domain" description="ABC transmembrane type-1" evidence="8">
    <location>
        <begin position="84"/>
        <end position="299"/>
    </location>
</feature>
<dbReference type="PROSITE" id="PS50928">
    <property type="entry name" value="ABC_TM1"/>
    <property type="match status" value="1"/>
</dbReference>
<dbReference type="GO" id="GO:0005886">
    <property type="term" value="C:plasma membrane"/>
    <property type="evidence" value="ECO:0007669"/>
    <property type="project" value="UniProtKB-SubCell"/>
</dbReference>
<keyword evidence="6 7" id="KW-0472">Membrane</keyword>
<organism evidence="9 10">
    <name type="scientific">Paenibacillus psychroresistens</name>
    <dbReference type="NCBI Taxonomy" id="1778678"/>
    <lineage>
        <taxon>Bacteria</taxon>
        <taxon>Bacillati</taxon>
        <taxon>Bacillota</taxon>
        <taxon>Bacilli</taxon>
        <taxon>Bacillales</taxon>
        <taxon>Paenibacillaceae</taxon>
        <taxon>Paenibacillus</taxon>
    </lineage>
</organism>
<dbReference type="KEGG" id="ppsc:EHS13_29240"/>